<dbReference type="RefSeq" id="WP_069177269.1">
    <property type="nucleotide sequence ID" value="NZ_CP017037.1"/>
</dbReference>
<dbReference type="EMBL" id="CP017037">
    <property type="protein sequence ID" value="AOH39478.1"/>
    <property type="molecule type" value="Genomic_DNA"/>
</dbReference>
<sequence>MTIPFKLSFIARKDYPSGECIGVFSEDIREILEGEIEPALVISENQDIWVHFQAPDGFFMTMDGLDVISLPYSIDREGQSWLPPMKGNEYISLFQGQDFPLVPGYYVITIEGNDKVWYALIEVTPKFLGKQNWQTMKEELTKEIRHLSFDFMKQHIHIDKNLGNTLGIDSQMLLRFYIINDMFPVVMKSLEELRHTANSRIVWKQRFLSKEKADASIPSRIRYNKEVVNASSRRVLHKEISWDIAENRFAKNLITKLKKTLFIFLEQLHKSIKKAEQTQQKNHYYVMNISTQQTQQGIEELYSYYKRTKQLLEMIRTITESSWFEETKNNPPKEIPMEVFMDPRYAALYRLDKNLLYPEQSVFVSPFYLLQWKRTDKLYELWCFLQFIKALLKQGWVLETASHVVQEQGRYRLHNLEAGTEIILRRKDEFVHLCYDKGIPDSGEYTDRLSNPLYTNNAHRTPDFRMDYYCQKQYYGSLVADFKYRDVYHLWQDKEKSKELRRQFNAYHDMNTRFYRNLDERNSLMHARPVKEVWAIFPREMESLEDTDYSLRFISLLPGSQNNEELAVRIESYIALLKN</sequence>
<dbReference type="AlphaFoldDB" id="A0A1B3WES3"/>
<dbReference type="Pfam" id="PF04411">
    <property type="entry name" value="PDDEXK_7"/>
    <property type="match status" value="1"/>
</dbReference>
<dbReference type="InterPro" id="IPR007505">
    <property type="entry name" value="PDDEXK_7"/>
</dbReference>
<protein>
    <recommendedName>
        <fullName evidence="1">DUF2357 domain-containing protein</fullName>
    </recommendedName>
</protein>
<gene>
    <name evidence="2" type="ORF">BCB69_05710</name>
</gene>
<dbReference type="KEGG" id="dpn:BCB69_05710"/>
<dbReference type="Proteomes" id="UP000094757">
    <property type="component" value="Chromosome"/>
</dbReference>
<dbReference type="InterPro" id="IPR018633">
    <property type="entry name" value="DUF2357"/>
</dbReference>
<evidence type="ECO:0000313" key="2">
    <source>
        <dbReference type="EMBL" id="AOH39478.1"/>
    </source>
</evidence>
<dbReference type="STRING" id="39950.BCB69_05710"/>
<evidence type="ECO:0000259" key="1">
    <source>
        <dbReference type="Pfam" id="PF09823"/>
    </source>
</evidence>
<dbReference type="Pfam" id="PF09823">
    <property type="entry name" value="DUF2357"/>
    <property type="match status" value="1"/>
</dbReference>
<evidence type="ECO:0000313" key="3">
    <source>
        <dbReference type="Proteomes" id="UP000094757"/>
    </source>
</evidence>
<proteinExistence type="predicted"/>
<name>A0A1B3WES3_9FIRM</name>
<accession>A0A1B3WES3</accession>
<organism evidence="2 3">
    <name type="scientific">Dialister pneumosintes</name>
    <dbReference type="NCBI Taxonomy" id="39950"/>
    <lineage>
        <taxon>Bacteria</taxon>
        <taxon>Bacillati</taxon>
        <taxon>Bacillota</taxon>
        <taxon>Negativicutes</taxon>
        <taxon>Veillonellales</taxon>
        <taxon>Veillonellaceae</taxon>
        <taxon>Dialister</taxon>
    </lineage>
</organism>
<reference evidence="3" key="1">
    <citation type="submission" date="2016-08" db="EMBL/GenBank/DDBJ databases">
        <authorList>
            <person name="Holder M.E."/>
            <person name="Ajami N.J."/>
            <person name="Petrosino J.F."/>
        </authorList>
    </citation>
    <scope>NUCLEOTIDE SEQUENCE [LARGE SCALE GENOMIC DNA]</scope>
    <source>
        <strain evidence="3">F0677</strain>
    </source>
</reference>
<feature type="domain" description="DUF2357" evidence="1">
    <location>
        <begin position="104"/>
        <end position="283"/>
    </location>
</feature>